<keyword evidence="7" id="KW-1185">Reference proteome</keyword>
<dbReference type="PANTHER" id="PTHR43353:SF5">
    <property type="entry name" value="SUCCINATE-SEMIALDEHYDE DEHYDROGENASE, MITOCHONDRIAL"/>
    <property type="match status" value="1"/>
</dbReference>
<dbReference type="Pfam" id="PF00171">
    <property type="entry name" value="Aldedh"/>
    <property type="match status" value="1"/>
</dbReference>
<dbReference type="PROSITE" id="PS00070">
    <property type="entry name" value="ALDEHYDE_DEHYDR_CYS"/>
    <property type="match status" value="1"/>
</dbReference>
<dbReference type="InterPro" id="IPR010102">
    <property type="entry name" value="Succ_semiAld_DH"/>
</dbReference>
<evidence type="ECO:0000256" key="3">
    <source>
        <dbReference type="PROSITE-ProRule" id="PRU10007"/>
    </source>
</evidence>
<dbReference type="FunFam" id="3.40.309.10:FF:000004">
    <property type="entry name" value="Succinate-semialdehyde dehydrogenase I"/>
    <property type="match status" value="1"/>
</dbReference>
<dbReference type="GO" id="GO:0009450">
    <property type="term" value="P:gamma-aminobutyric acid catabolic process"/>
    <property type="evidence" value="ECO:0007669"/>
    <property type="project" value="InterPro"/>
</dbReference>
<organism evidence="6 7">
    <name type="scientific">Bordetella genomosp. 9</name>
    <dbReference type="NCBI Taxonomy" id="1416803"/>
    <lineage>
        <taxon>Bacteria</taxon>
        <taxon>Pseudomonadati</taxon>
        <taxon>Pseudomonadota</taxon>
        <taxon>Betaproteobacteria</taxon>
        <taxon>Burkholderiales</taxon>
        <taxon>Alcaligenaceae</taxon>
        <taxon>Bordetella</taxon>
    </lineage>
</organism>
<feature type="active site" evidence="3">
    <location>
        <position position="287"/>
    </location>
</feature>
<dbReference type="PROSITE" id="PS00687">
    <property type="entry name" value="ALDEHYDE_DEHYDR_GLU"/>
    <property type="match status" value="1"/>
</dbReference>
<dbReference type="AlphaFoldDB" id="A0A1W6Z0E5"/>
<dbReference type="CDD" id="cd07103">
    <property type="entry name" value="ALDH_F5_SSADH_GabD"/>
    <property type="match status" value="1"/>
</dbReference>
<dbReference type="GO" id="GO:0004777">
    <property type="term" value="F:succinate-semialdehyde dehydrogenase (NAD+) activity"/>
    <property type="evidence" value="ECO:0007669"/>
    <property type="project" value="TreeGrafter"/>
</dbReference>
<dbReference type="InterPro" id="IPR016163">
    <property type="entry name" value="Ald_DH_C"/>
</dbReference>
<evidence type="ECO:0000313" key="7">
    <source>
        <dbReference type="Proteomes" id="UP000194139"/>
    </source>
</evidence>
<dbReference type="InterPro" id="IPR016162">
    <property type="entry name" value="Ald_DH_N"/>
</dbReference>
<evidence type="ECO:0000256" key="1">
    <source>
        <dbReference type="ARBA" id="ARBA00009986"/>
    </source>
</evidence>
<dbReference type="Proteomes" id="UP000194139">
    <property type="component" value="Chromosome"/>
</dbReference>
<dbReference type="FunFam" id="3.40.605.10:FF:000005">
    <property type="entry name" value="Succinate-semialdehyde dehydrogenase I"/>
    <property type="match status" value="1"/>
</dbReference>
<dbReference type="Gene3D" id="3.40.309.10">
    <property type="entry name" value="Aldehyde Dehydrogenase, Chain A, domain 2"/>
    <property type="match status" value="1"/>
</dbReference>
<dbReference type="Gene3D" id="3.40.605.10">
    <property type="entry name" value="Aldehyde Dehydrogenase, Chain A, domain 1"/>
    <property type="match status" value="1"/>
</dbReference>
<keyword evidence="2 4" id="KW-0560">Oxidoreductase</keyword>
<evidence type="ECO:0000259" key="5">
    <source>
        <dbReference type="Pfam" id="PF00171"/>
    </source>
</evidence>
<proteinExistence type="inferred from homology"/>
<dbReference type="SUPFAM" id="SSF53720">
    <property type="entry name" value="ALDH-like"/>
    <property type="match status" value="1"/>
</dbReference>
<feature type="domain" description="Aldehyde dehydrogenase" evidence="5">
    <location>
        <begin position="57"/>
        <end position="509"/>
    </location>
</feature>
<comment type="similarity">
    <text evidence="1 4">Belongs to the aldehyde dehydrogenase family.</text>
</comment>
<reference evidence="6 7" key="1">
    <citation type="submission" date="2017-05" db="EMBL/GenBank/DDBJ databases">
        <title>Complete and WGS of Bordetella genogroups.</title>
        <authorList>
            <person name="Spilker T."/>
            <person name="LiPuma J."/>
        </authorList>
    </citation>
    <scope>NUCLEOTIDE SEQUENCE [LARGE SCALE GENOMIC DNA]</scope>
    <source>
        <strain evidence="6 7">AU17164</strain>
    </source>
</reference>
<dbReference type="InterPro" id="IPR029510">
    <property type="entry name" value="Ald_DH_CS_GLU"/>
</dbReference>
<dbReference type="PANTHER" id="PTHR43353">
    <property type="entry name" value="SUCCINATE-SEMIALDEHYDE DEHYDROGENASE, MITOCHONDRIAL"/>
    <property type="match status" value="1"/>
</dbReference>
<gene>
    <name evidence="6" type="primary">gabD</name>
    <name evidence="6" type="ORF">CAL13_11905</name>
</gene>
<dbReference type="InterPro" id="IPR016161">
    <property type="entry name" value="Ald_DH/histidinol_DH"/>
</dbReference>
<dbReference type="EMBL" id="CP021109">
    <property type="protein sequence ID" value="ARP86832.1"/>
    <property type="molecule type" value="Genomic_DNA"/>
</dbReference>
<accession>A0A1W6Z0E5</accession>
<evidence type="ECO:0000256" key="4">
    <source>
        <dbReference type="RuleBase" id="RU003345"/>
    </source>
</evidence>
<dbReference type="GO" id="GO:0005829">
    <property type="term" value="C:cytosol"/>
    <property type="evidence" value="ECO:0007669"/>
    <property type="project" value="TreeGrafter"/>
</dbReference>
<dbReference type="InterPro" id="IPR015590">
    <property type="entry name" value="Aldehyde_DH_dom"/>
</dbReference>
<dbReference type="InterPro" id="IPR016160">
    <property type="entry name" value="Ald_DH_CS_CYS"/>
</dbReference>
<protein>
    <submittedName>
        <fullName evidence="6">Succinate-semialdehyde dehydrogenase (NADP(+))</fullName>
    </submittedName>
</protein>
<dbReference type="InterPro" id="IPR050740">
    <property type="entry name" value="Aldehyde_DH_Superfamily"/>
</dbReference>
<sequence length="516" mass="55180">MALRTICHPRRRPRCASTPPHIQEQAVTTSLTQRLERPDLLRDACYIDGKWHGAGDGPTIPVNNPSTGEIIVAVPKLGRAETEHAIARAAVALPAWSGRPAKERAIVLQRWAQLMMRHQGDLAAIMTAEQGKPVTEAAGEIGYAASFLEWFAEEAKRMDGEVLQSPKAGQRMMVLKQAVGVCAAITPWNFPAAMITRKLGPALAAGCTMIVKPAQQTPLTALALAVLAEEAGVPAGVIHVITGSSSDIGAALCESETVRKLSFTGSTEVGRKLMAQCAPTIKKLSLELGGNAPFIVFDDADLDKAVDGIIASKFRNAGQTCVCANRIYVQAGIYDTVAARLAEKVGAMKVGDGFEPGVAQGPLIDEHAVKKVREHIEDATGAGAKVVVGGKPHALGGTFFEPTVVRDVTQSMLFAREETFGPVAPLFRFETEEEALRLANDTIFGLAAYFYTRDNARVWRVSEGLEYGIVGINTGLISNEVGPFGGVKQSGLGREGSRHGLDEYVELKYLCIDISD</sequence>
<evidence type="ECO:0000256" key="2">
    <source>
        <dbReference type="ARBA" id="ARBA00023002"/>
    </source>
</evidence>
<dbReference type="NCBIfam" id="TIGR01780">
    <property type="entry name" value="SSADH"/>
    <property type="match status" value="1"/>
</dbReference>
<name>A0A1W6Z0E5_9BORD</name>
<dbReference type="OrthoDB" id="6187633at2"/>
<evidence type="ECO:0000313" key="6">
    <source>
        <dbReference type="EMBL" id="ARP86832.1"/>
    </source>
</evidence>